<organism evidence="1">
    <name type="scientific">Tuwongella immobilis</name>
    <dbReference type="NCBI Taxonomy" id="692036"/>
    <lineage>
        <taxon>Bacteria</taxon>
        <taxon>Pseudomonadati</taxon>
        <taxon>Planctomycetota</taxon>
        <taxon>Planctomycetia</taxon>
        <taxon>Gemmatales</taxon>
        <taxon>Gemmataceae</taxon>
        <taxon>Tuwongella</taxon>
    </lineage>
</organism>
<name>A0A6C2YVA8_9BACT</name>
<protein>
    <submittedName>
        <fullName evidence="1">Uncharacterized protein</fullName>
    </submittedName>
</protein>
<gene>
    <name evidence="1" type="ORF">GMBLW1_38860</name>
</gene>
<evidence type="ECO:0000313" key="2">
    <source>
        <dbReference type="Proteomes" id="UP000464378"/>
    </source>
</evidence>
<accession>A0A6C2YVA8</accession>
<proteinExistence type="predicted"/>
<dbReference type="EMBL" id="LR593887">
    <property type="protein sequence ID" value="VTS07970.1"/>
    <property type="molecule type" value="Genomic_DNA"/>
</dbReference>
<dbReference type="EMBL" id="LR586016">
    <property type="protein sequence ID" value="VIP05307.1"/>
    <property type="molecule type" value="Genomic_DNA"/>
</dbReference>
<evidence type="ECO:0000313" key="1">
    <source>
        <dbReference type="EMBL" id="VIP05307.1"/>
    </source>
</evidence>
<dbReference type="KEGG" id="tim:GMBLW1_38860"/>
<keyword evidence="2" id="KW-1185">Reference proteome</keyword>
<reference evidence="1" key="1">
    <citation type="submission" date="2019-04" db="EMBL/GenBank/DDBJ databases">
        <authorList>
            <consortium name="Science for Life Laboratories"/>
        </authorList>
    </citation>
    <scope>NUCLEOTIDE SEQUENCE</scope>
    <source>
        <strain evidence="1">MBLW1</strain>
    </source>
</reference>
<sequence length="128" mass="14582">MDAFIRVDTNEPGCAFDLVEFISELRATWPAAKVYQSKPSRKTSAFTWLVFVRPEGDFETEGFISRDGYHIGLKGLAEDCLRFARWVGSNYRGKSPLLFGDGQHVRLIDLSAGFDLESEIEYFESEQM</sequence>
<dbReference type="Proteomes" id="UP000464378">
    <property type="component" value="Chromosome"/>
</dbReference>
<dbReference type="RefSeq" id="WP_162660399.1">
    <property type="nucleotide sequence ID" value="NZ_LR593887.1"/>
</dbReference>
<dbReference type="InParanoid" id="A0A6C2YVA8"/>
<dbReference type="AlphaFoldDB" id="A0A6C2YVA8"/>